<feature type="compositionally biased region" description="Polar residues" evidence="1">
    <location>
        <begin position="298"/>
        <end position="308"/>
    </location>
</feature>
<feature type="region of interest" description="Disordered" evidence="1">
    <location>
        <begin position="285"/>
        <end position="327"/>
    </location>
</feature>
<comment type="caution">
    <text evidence="3">The sequence shown here is derived from an EMBL/GenBank/DDBJ whole genome shotgun (WGS) entry which is preliminary data.</text>
</comment>
<dbReference type="EMBL" id="JTDE01000922">
    <property type="protein sequence ID" value="KAF7260039.1"/>
    <property type="molecule type" value="Genomic_DNA"/>
</dbReference>
<reference evidence="3" key="1">
    <citation type="submission" date="2019-07" db="EMBL/GenBank/DDBJ databases">
        <title>Annotation for the trematode Paragonimus miyazaki's.</title>
        <authorList>
            <person name="Choi Y.-J."/>
        </authorList>
    </citation>
    <scope>NUCLEOTIDE SEQUENCE</scope>
    <source>
        <strain evidence="3">Japan</strain>
    </source>
</reference>
<keyword evidence="4" id="KW-1185">Reference proteome</keyword>
<evidence type="ECO:0000313" key="4">
    <source>
        <dbReference type="Proteomes" id="UP000822476"/>
    </source>
</evidence>
<keyword evidence="2" id="KW-0732">Signal</keyword>
<dbReference type="AlphaFoldDB" id="A0A8S9YY61"/>
<evidence type="ECO:0000256" key="2">
    <source>
        <dbReference type="SAM" id="SignalP"/>
    </source>
</evidence>
<feature type="region of interest" description="Disordered" evidence="1">
    <location>
        <begin position="236"/>
        <end position="264"/>
    </location>
</feature>
<gene>
    <name evidence="3" type="ORF">EG68_02749</name>
</gene>
<dbReference type="Proteomes" id="UP000822476">
    <property type="component" value="Unassembled WGS sequence"/>
</dbReference>
<feature type="chain" id="PRO_5035882215" evidence="2">
    <location>
        <begin position="24"/>
        <end position="327"/>
    </location>
</feature>
<organism evidence="3 4">
    <name type="scientific">Paragonimus skrjabini miyazakii</name>
    <dbReference type="NCBI Taxonomy" id="59628"/>
    <lineage>
        <taxon>Eukaryota</taxon>
        <taxon>Metazoa</taxon>
        <taxon>Spiralia</taxon>
        <taxon>Lophotrochozoa</taxon>
        <taxon>Platyhelminthes</taxon>
        <taxon>Trematoda</taxon>
        <taxon>Digenea</taxon>
        <taxon>Plagiorchiida</taxon>
        <taxon>Troglotremata</taxon>
        <taxon>Troglotrematidae</taxon>
        <taxon>Paragonimus</taxon>
    </lineage>
</organism>
<sequence length="327" mass="36445">NTVLSCLFTLVFFHIQLLSRVSTRPQSELRYLFDLMSELLRMVDPLQTARIAAVVDGLRNRSTVNTASPVTWNWCPRPNADPKLWAWDATESEHDVPLQTKSSHSIGYTGVADENSSVILSDEESNLWPPMPKGLLELTITESCQDSRRAYQCMKFVVNLSSENTAVMSYLSRFPERWEPAVKWLENLMDYSDDDGGSALINTSTHTVHQSDDVDNRISVGQSCTGGLYMVITPASTTSQPDYTSRTPDLGDVSNESDEKNTGFQRTMSAQTTLREATRILFTMPRSKPGDTGLSAPLTGQTTQASEHNSIETDDEGKQPLFFRLTS</sequence>
<accession>A0A8S9YY61</accession>
<feature type="signal peptide" evidence="2">
    <location>
        <begin position="1"/>
        <end position="23"/>
    </location>
</feature>
<evidence type="ECO:0000313" key="3">
    <source>
        <dbReference type="EMBL" id="KAF7260039.1"/>
    </source>
</evidence>
<name>A0A8S9YY61_9TREM</name>
<dbReference type="OrthoDB" id="289038at2759"/>
<evidence type="ECO:0000256" key="1">
    <source>
        <dbReference type="SAM" id="MobiDB-lite"/>
    </source>
</evidence>
<protein>
    <submittedName>
        <fullName evidence="3">Uncharacterized protein</fullName>
    </submittedName>
</protein>
<proteinExistence type="predicted"/>
<feature type="compositionally biased region" description="Polar residues" evidence="1">
    <location>
        <begin position="236"/>
        <end position="247"/>
    </location>
</feature>
<feature type="non-terminal residue" evidence="3">
    <location>
        <position position="1"/>
    </location>
</feature>